<reference evidence="2" key="1">
    <citation type="submission" date="2012-02" db="EMBL/GenBank/DDBJ databases">
        <title>The complete genome of Solitalea canadensis DSM 3403.</title>
        <authorList>
            <consortium name="US DOE Joint Genome Institute (JGI-PGF)"/>
            <person name="Lucas S."/>
            <person name="Copeland A."/>
            <person name="Lapidus A."/>
            <person name="Glavina del Rio T."/>
            <person name="Dalin E."/>
            <person name="Tice H."/>
            <person name="Bruce D."/>
            <person name="Goodwin L."/>
            <person name="Pitluck S."/>
            <person name="Peters L."/>
            <person name="Ovchinnikova G."/>
            <person name="Lu M."/>
            <person name="Kyrpides N."/>
            <person name="Mavromatis K."/>
            <person name="Ivanova N."/>
            <person name="Brettin T."/>
            <person name="Detter J.C."/>
            <person name="Han C."/>
            <person name="Larimer F."/>
            <person name="Land M."/>
            <person name="Hauser L."/>
            <person name="Markowitz V."/>
            <person name="Cheng J.-F."/>
            <person name="Hugenholtz P."/>
            <person name="Woyke T."/>
            <person name="Wu D."/>
            <person name="Spring S."/>
            <person name="Schroeder M."/>
            <person name="Kopitz M."/>
            <person name="Brambilla E."/>
            <person name="Klenk H.-P."/>
            <person name="Eisen J.A."/>
        </authorList>
    </citation>
    <scope>NUCLEOTIDE SEQUENCE</scope>
    <source>
        <strain evidence="2">DSM 3403</strain>
    </source>
</reference>
<feature type="transmembrane region" description="Helical" evidence="1">
    <location>
        <begin position="57"/>
        <end position="76"/>
    </location>
</feature>
<evidence type="ECO:0000313" key="3">
    <source>
        <dbReference type="Proteomes" id="UP000007590"/>
    </source>
</evidence>
<keyword evidence="1" id="KW-1133">Transmembrane helix</keyword>
<dbReference type="EMBL" id="CP003349">
    <property type="protein sequence ID" value="AFD07513.1"/>
    <property type="molecule type" value="Genomic_DNA"/>
</dbReference>
<evidence type="ECO:0000256" key="1">
    <source>
        <dbReference type="SAM" id="Phobius"/>
    </source>
</evidence>
<proteinExistence type="predicted"/>
<dbReference type="STRING" id="929556.Solca_2474"/>
<dbReference type="HOGENOM" id="CLU_2013754_0_0_10"/>
<accession>H8KRI8</accession>
<dbReference type="AlphaFoldDB" id="H8KRI8"/>
<keyword evidence="1" id="KW-0472">Membrane</keyword>
<keyword evidence="1" id="KW-0812">Transmembrane</keyword>
<dbReference type="KEGG" id="scn:Solca_2474"/>
<sequence>MIKEAYYWMYKGLQKIRKDENPAVDAFLGIVFFQNLNLIVLGRILFCIFHFRIAKDLVLMWTILGAIIIISLNYFITYHRRKDIFQIVEQYSKDRRRKGKFFFILYIIASLVAFYSVTLGLIK</sequence>
<protein>
    <submittedName>
        <fullName evidence="2">Uncharacterized protein</fullName>
    </submittedName>
</protein>
<feature type="transmembrane region" description="Helical" evidence="1">
    <location>
        <begin position="101"/>
        <end position="122"/>
    </location>
</feature>
<dbReference type="RefSeq" id="WP_014680740.1">
    <property type="nucleotide sequence ID" value="NC_017770.1"/>
</dbReference>
<evidence type="ECO:0000313" key="2">
    <source>
        <dbReference type="EMBL" id="AFD07513.1"/>
    </source>
</evidence>
<dbReference type="OrthoDB" id="9955632at2"/>
<gene>
    <name evidence="2" type="ordered locus">Solca_2474</name>
</gene>
<name>H8KRI8_SOLCM</name>
<feature type="transmembrane region" description="Helical" evidence="1">
    <location>
        <begin position="26"/>
        <end position="51"/>
    </location>
</feature>
<dbReference type="Proteomes" id="UP000007590">
    <property type="component" value="Chromosome"/>
</dbReference>
<organism evidence="2 3">
    <name type="scientific">Solitalea canadensis (strain ATCC 29591 / DSM 3403 / JCM 21819 / LMG 8368 / NBRC 15130 / NCIMB 12057 / USAM 9D)</name>
    <name type="common">Flexibacter canadensis</name>
    <dbReference type="NCBI Taxonomy" id="929556"/>
    <lineage>
        <taxon>Bacteria</taxon>
        <taxon>Pseudomonadati</taxon>
        <taxon>Bacteroidota</taxon>
        <taxon>Sphingobacteriia</taxon>
        <taxon>Sphingobacteriales</taxon>
        <taxon>Sphingobacteriaceae</taxon>
        <taxon>Solitalea</taxon>
    </lineage>
</organism>
<keyword evidence="3" id="KW-1185">Reference proteome</keyword>